<evidence type="ECO:0000313" key="7">
    <source>
        <dbReference type="Proteomes" id="UP000247586"/>
    </source>
</evidence>
<dbReference type="STRING" id="1293036.GCA_001315825_01869"/>
<dbReference type="InterPro" id="IPR002052">
    <property type="entry name" value="DNA_methylase_N6_adenine_CS"/>
</dbReference>
<dbReference type="PANTHER" id="PTHR45875:SF1">
    <property type="entry name" value="METHYLTRANSFERASE N6AMT1"/>
    <property type="match status" value="1"/>
</dbReference>
<dbReference type="EMBL" id="CP029287">
    <property type="protein sequence ID" value="AWR99434.1"/>
    <property type="molecule type" value="Genomic_DNA"/>
</dbReference>
<dbReference type="GO" id="GO:0003676">
    <property type="term" value="F:nucleic acid binding"/>
    <property type="evidence" value="ECO:0007669"/>
    <property type="project" value="InterPro"/>
</dbReference>
<dbReference type="SUPFAM" id="SSF53335">
    <property type="entry name" value="S-adenosyl-L-methionine-dependent methyltransferases"/>
    <property type="match status" value="1"/>
</dbReference>
<dbReference type="PANTHER" id="PTHR45875">
    <property type="entry name" value="METHYLTRANSFERASE N6AMT1"/>
    <property type="match status" value="1"/>
</dbReference>
<organism evidence="6 7">
    <name type="scientific">Metallosphaera hakonensis JCM 8857 = DSM 7519</name>
    <dbReference type="NCBI Taxonomy" id="1293036"/>
    <lineage>
        <taxon>Archaea</taxon>
        <taxon>Thermoproteota</taxon>
        <taxon>Thermoprotei</taxon>
        <taxon>Sulfolobales</taxon>
        <taxon>Sulfolobaceae</taxon>
        <taxon>Metallosphaera</taxon>
    </lineage>
</organism>
<feature type="domain" description="Methyltransferase small" evidence="5">
    <location>
        <begin position="27"/>
        <end position="112"/>
    </location>
</feature>
<dbReference type="InterPro" id="IPR007848">
    <property type="entry name" value="Small_mtfrase_dom"/>
</dbReference>
<evidence type="ECO:0000256" key="2">
    <source>
        <dbReference type="ARBA" id="ARBA00022603"/>
    </source>
</evidence>
<dbReference type="CDD" id="cd02440">
    <property type="entry name" value="AdoMet_MTases"/>
    <property type="match status" value="1"/>
</dbReference>
<dbReference type="AlphaFoldDB" id="A0A2U9ITS9"/>
<proteinExistence type="inferred from homology"/>
<keyword evidence="4" id="KW-0949">S-adenosyl-L-methionine</keyword>
<reference evidence="6" key="1">
    <citation type="submission" date="2018-05" db="EMBL/GenBank/DDBJ databases">
        <title>Complete Genome Sequences of Extremely Thermoacidophilic, Metal-Mobilizing Type-Strain Members of the Archaeal Family Sulfolobaceae: Acidianus brierleyi DSM-1651T, Acidianus sulfidivorans DSM-18786T, Metallosphaera hakonensis DSM-7519T, and Metallosphaera prunae DSM-10039T.</title>
        <authorList>
            <person name="Counts J.A."/>
            <person name="Kelly R.M."/>
        </authorList>
    </citation>
    <scope>NUCLEOTIDE SEQUENCE [LARGE SCALE GENOMIC DNA]</scope>
    <source>
        <strain evidence="6">HO1-1</strain>
    </source>
</reference>
<comment type="similarity">
    <text evidence="1">Belongs to the eukaryotic/archaeal PrmC-related family.</text>
</comment>
<evidence type="ECO:0000256" key="1">
    <source>
        <dbReference type="ARBA" id="ARBA00006149"/>
    </source>
</evidence>
<dbReference type="GO" id="GO:0008276">
    <property type="term" value="F:protein methyltransferase activity"/>
    <property type="evidence" value="ECO:0007669"/>
    <property type="project" value="TreeGrafter"/>
</dbReference>
<dbReference type="InterPro" id="IPR052190">
    <property type="entry name" value="Euk-Arch_PrmC-MTase"/>
</dbReference>
<dbReference type="RefSeq" id="WP_054836827.1">
    <property type="nucleotide sequence ID" value="NZ_BBBA01000012.1"/>
</dbReference>
<dbReference type="OrthoDB" id="27149at2157"/>
<dbReference type="PROSITE" id="PS00092">
    <property type="entry name" value="N6_MTASE"/>
    <property type="match status" value="1"/>
</dbReference>
<evidence type="ECO:0000313" key="6">
    <source>
        <dbReference type="EMBL" id="AWR99434.1"/>
    </source>
</evidence>
<dbReference type="GO" id="GO:0035657">
    <property type="term" value="C:eRF1 methyltransferase complex"/>
    <property type="evidence" value="ECO:0007669"/>
    <property type="project" value="TreeGrafter"/>
</dbReference>
<keyword evidence="7" id="KW-1185">Reference proteome</keyword>
<evidence type="ECO:0000256" key="4">
    <source>
        <dbReference type="ARBA" id="ARBA00022691"/>
    </source>
</evidence>
<sequence length="199" mass="21832">MASNRIIEFIGFKLCINENVYEPAEDSELLASILDINEGEIVVDLGSGSGILGLVAKRMGGKVISVDVNPFATEATLCSAKVNSIDIDVINCNVLDCLRVISIDALIFNPPYLPVDERSSWIGYSWSGGIGGVEVLSKALREIKARKYYFVYSSFSDEEIIYELLNEEGLEIDKVKEMVIGFETLKAVKVVVKSNPSRA</sequence>
<keyword evidence="3 6" id="KW-0808">Transferase</keyword>
<dbReference type="GeneID" id="36835005"/>
<dbReference type="Gene3D" id="3.40.50.150">
    <property type="entry name" value="Vaccinia Virus protein VP39"/>
    <property type="match status" value="1"/>
</dbReference>
<evidence type="ECO:0000259" key="5">
    <source>
        <dbReference type="Pfam" id="PF05175"/>
    </source>
</evidence>
<dbReference type="GO" id="GO:0008757">
    <property type="term" value="F:S-adenosylmethionine-dependent methyltransferase activity"/>
    <property type="evidence" value="ECO:0007669"/>
    <property type="project" value="TreeGrafter"/>
</dbReference>
<dbReference type="NCBIfam" id="NF011528">
    <property type="entry name" value="PRK14968.1-2"/>
    <property type="match status" value="1"/>
</dbReference>
<gene>
    <name evidence="6" type="ORF">DFR87_06645</name>
</gene>
<dbReference type="InterPro" id="IPR029063">
    <property type="entry name" value="SAM-dependent_MTases_sf"/>
</dbReference>
<evidence type="ECO:0000256" key="3">
    <source>
        <dbReference type="ARBA" id="ARBA00022679"/>
    </source>
</evidence>
<name>A0A2U9ITS9_9CREN</name>
<dbReference type="Pfam" id="PF05175">
    <property type="entry name" value="MTS"/>
    <property type="match status" value="1"/>
</dbReference>
<accession>A0A2U9ITS9</accession>
<dbReference type="NCBIfam" id="TIGR00537">
    <property type="entry name" value="hemK_rel_arch"/>
    <property type="match status" value="1"/>
</dbReference>
<dbReference type="GO" id="GO:0032259">
    <property type="term" value="P:methylation"/>
    <property type="evidence" value="ECO:0007669"/>
    <property type="project" value="UniProtKB-KW"/>
</dbReference>
<keyword evidence="2 6" id="KW-0489">Methyltransferase</keyword>
<dbReference type="Proteomes" id="UP000247586">
    <property type="component" value="Chromosome"/>
</dbReference>
<dbReference type="InterPro" id="IPR004557">
    <property type="entry name" value="PrmC-related"/>
</dbReference>
<protein>
    <submittedName>
        <fullName evidence="6">Methyltransferase</fullName>
    </submittedName>
</protein>
<dbReference type="KEGG" id="mhk:DFR87_06645"/>